<dbReference type="PANTHER" id="PTHR36373:SF1">
    <property type="entry name" value="EXPRESSED PROTEIN"/>
    <property type="match status" value="1"/>
</dbReference>
<keyword evidence="3" id="KW-1185">Reference proteome</keyword>
<reference evidence="2" key="2">
    <citation type="journal article" date="2023" name="Plants (Basel)">
        <title>Annotation of the Turnera subulata (Passifloraceae) Draft Genome Reveals the S-Locus Evolved after the Divergence of Turneroideae from Passifloroideae in a Stepwise Manner.</title>
        <authorList>
            <person name="Henning P.M."/>
            <person name="Roalson E.H."/>
            <person name="Mir W."/>
            <person name="McCubbin A.G."/>
            <person name="Shore J.S."/>
        </authorList>
    </citation>
    <scope>NUCLEOTIDE SEQUENCE</scope>
    <source>
        <strain evidence="2">F60SS</strain>
    </source>
</reference>
<comment type="caution">
    <text evidence="2">The sequence shown here is derived from an EMBL/GenBank/DDBJ whole genome shotgun (WGS) entry which is preliminary data.</text>
</comment>
<feature type="compositionally biased region" description="Polar residues" evidence="1">
    <location>
        <begin position="94"/>
        <end position="106"/>
    </location>
</feature>
<proteinExistence type="predicted"/>
<gene>
    <name evidence="2" type="ORF">Tsubulata_002268</name>
</gene>
<dbReference type="OrthoDB" id="1924112at2759"/>
<reference evidence="2" key="1">
    <citation type="submission" date="2022-02" db="EMBL/GenBank/DDBJ databases">
        <authorList>
            <person name="Henning P.M."/>
            <person name="McCubbin A.G."/>
            <person name="Shore J.S."/>
        </authorList>
    </citation>
    <scope>NUCLEOTIDE SEQUENCE</scope>
    <source>
        <strain evidence="2">F60SS</strain>
        <tissue evidence="2">Leaves</tissue>
    </source>
</reference>
<organism evidence="2 3">
    <name type="scientific">Turnera subulata</name>
    <dbReference type="NCBI Taxonomy" id="218843"/>
    <lineage>
        <taxon>Eukaryota</taxon>
        <taxon>Viridiplantae</taxon>
        <taxon>Streptophyta</taxon>
        <taxon>Embryophyta</taxon>
        <taxon>Tracheophyta</taxon>
        <taxon>Spermatophyta</taxon>
        <taxon>Magnoliopsida</taxon>
        <taxon>eudicotyledons</taxon>
        <taxon>Gunneridae</taxon>
        <taxon>Pentapetalae</taxon>
        <taxon>rosids</taxon>
        <taxon>fabids</taxon>
        <taxon>Malpighiales</taxon>
        <taxon>Passifloraceae</taxon>
        <taxon>Turnera</taxon>
    </lineage>
</organism>
<dbReference type="Proteomes" id="UP001141552">
    <property type="component" value="Unassembled WGS sequence"/>
</dbReference>
<dbReference type="AlphaFoldDB" id="A0A9Q0JF99"/>
<evidence type="ECO:0000313" key="2">
    <source>
        <dbReference type="EMBL" id="KAJ4839563.1"/>
    </source>
</evidence>
<evidence type="ECO:0000313" key="3">
    <source>
        <dbReference type="Proteomes" id="UP001141552"/>
    </source>
</evidence>
<protein>
    <submittedName>
        <fullName evidence="2">Uncharacterized protein</fullName>
    </submittedName>
</protein>
<feature type="compositionally biased region" description="Polar residues" evidence="1">
    <location>
        <begin position="284"/>
        <end position="295"/>
    </location>
</feature>
<dbReference type="EMBL" id="JAKUCV010003272">
    <property type="protein sequence ID" value="KAJ4839563.1"/>
    <property type="molecule type" value="Genomic_DNA"/>
</dbReference>
<name>A0A9Q0JF99_9ROSI</name>
<feature type="region of interest" description="Disordered" evidence="1">
    <location>
        <begin position="284"/>
        <end position="311"/>
    </location>
</feature>
<feature type="region of interest" description="Disordered" evidence="1">
    <location>
        <begin position="67"/>
        <end position="152"/>
    </location>
</feature>
<sequence>MEPAKIDWKNVESIFVEEELYENIHAPKWFDFLANEHPVDDEAWFCRPDCKHPKTAEDFFKFTPTSKFSGAGNKSRSPLSDRNQRDGKLKRRGQSQASFTSCNVANFSEDGENRNPNLSTPSNQQPKTMKALIKSSSEKNKPMEDDDASCTDQAPRLKSTLSARNLFAGKDILSHITEFCTELKKMATRAREREDDEKESQNGGDKDVRSMNEGFGNVLGELNVKDKERKPLLDVRGEKSMVGGKEGIKEKQRRLKRVDDAENIPVSLNLSNIKQKGEDRVLQIRTNPPSPQCFSANREPARTTPSKASKSRLMEKGILQEVKPDKEMKKSETLSVVDGRGEPRGLDVFWFLKPCTLSS</sequence>
<feature type="region of interest" description="Disordered" evidence="1">
    <location>
        <begin position="189"/>
        <end position="212"/>
    </location>
</feature>
<feature type="compositionally biased region" description="Polar residues" evidence="1">
    <location>
        <begin position="67"/>
        <end position="81"/>
    </location>
</feature>
<dbReference type="PANTHER" id="PTHR36373">
    <property type="entry name" value="EXPRESSED PROTEIN"/>
    <property type="match status" value="1"/>
</dbReference>
<feature type="compositionally biased region" description="Polar residues" evidence="1">
    <location>
        <begin position="114"/>
        <end position="127"/>
    </location>
</feature>
<evidence type="ECO:0000256" key="1">
    <source>
        <dbReference type="SAM" id="MobiDB-lite"/>
    </source>
</evidence>
<accession>A0A9Q0JF99</accession>